<dbReference type="PANTHER" id="PTHR43357:SF3">
    <property type="entry name" value="FE(3+)-TRANSPORT SYSTEM PERMEASE PROTEIN FBPB 2"/>
    <property type="match status" value="1"/>
</dbReference>
<keyword evidence="3" id="KW-1003">Cell membrane</keyword>
<feature type="transmembrane region" description="Helical" evidence="8">
    <location>
        <begin position="101"/>
        <end position="124"/>
    </location>
</feature>
<evidence type="ECO:0000256" key="7">
    <source>
        <dbReference type="ARBA" id="ARBA00023136"/>
    </source>
</evidence>
<evidence type="ECO:0000256" key="8">
    <source>
        <dbReference type="RuleBase" id="RU363032"/>
    </source>
</evidence>
<evidence type="ECO:0000256" key="1">
    <source>
        <dbReference type="ARBA" id="ARBA00004429"/>
    </source>
</evidence>
<keyword evidence="6 8" id="KW-1133">Transmembrane helix</keyword>
<dbReference type="Proteomes" id="UP000030428">
    <property type="component" value="Unassembled WGS sequence"/>
</dbReference>
<reference evidence="10 11" key="1">
    <citation type="journal article" date="2016" name="Front. Microbiol.">
        <title>Single-Cell (Meta-)Genomics of a Dimorphic Candidatus Thiomargarita nelsonii Reveals Genomic Plasticity.</title>
        <authorList>
            <person name="Flood B.E."/>
            <person name="Fliss P."/>
            <person name="Jones D.S."/>
            <person name="Dick G.J."/>
            <person name="Jain S."/>
            <person name="Kaster A.K."/>
            <person name="Winkel M."/>
            <person name="Mussmann M."/>
            <person name="Bailey J."/>
        </authorList>
    </citation>
    <scope>NUCLEOTIDE SEQUENCE [LARGE SCALE GENOMIC DNA]</scope>
    <source>
        <strain evidence="10">Hydrate Ridge</strain>
    </source>
</reference>
<feature type="transmembrane region" description="Helical" evidence="8">
    <location>
        <begin position="360"/>
        <end position="382"/>
    </location>
</feature>
<name>A0A0A6P3C0_9GAMM</name>
<comment type="caution">
    <text evidence="10">The sequence shown here is derived from an EMBL/GenBank/DDBJ whole genome shotgun (WGS) entry which is preliminary data.</text>
</comment>
<dbReference type="Pfam" id="PF00528">
    <property type="entry name" value="BPD_transp_1"/>
    <property type="match status" value="2"/>
</dbReference>
<dbReference type="PANTHER" id="PTHR43357">
    <property type="entry name" value="INNER MEMBRANE ABC TRANSPORTER PERMEASE PROTEIN YDCV"/>
    <property type="match status" value="1"/>
</dbReference>
<organism evidence="10 11">
    <name type="scientific">Candidatus Thiomargarita nelsonii</name>
    <dbReference type="NCBI Taxonomy" id="1003181"/>
    <lineage>
        <taxon>Bacteria</taxon>
        <taxon>Pseudomonadati</taxon>
        <taxon>Pseudomonadota</taxon>
        <taxon>Gammaproteobacteria</taxon>
        <taxon>Thiotrichales</taxon>
        <taxon>Thiotrichaceae</taxon>
        <taxon>Thiomargarita</taxon>
    </lineage>
</organism>
<dbReference type="GO" id="GO:0005886">
    <property type="term" value="C:plasma membrane"/>
    <property type="evidence" value="ECO:0007669"/>
    <property type="project" value="UniProtKB-SubCell"/>
</dbReference>
<evidence type="ECO:0000313" key="10">
    <source>
        <dbReference type="EMBL" id="KHD05268.1"/>
    </source>
</evidence>
<feature type="transmembrane region" description="Helical" evidence="8">
    <location>
        <begin position="298"/>
        <end position="323"/>
    </location>
</feature>
<feature type="transmembrane region" description="Helical" evidence="8">
    <location>
        <begin position="232"/>
        <end position="254"/>
    </location>
</feature>
<feature type="transmembrane region" description="Helical" evidence="8">
    <location>
        <begin position="266"/>
        <end position="292"/>
    </location>
</feature>
<feature type="transmembrane region" description="Helical" evidence="8">
    <location>
        <begin position="42"/>
        <end position="65"/>
    </location>
</feature>
<keyword evidence="5 8" id="KW-0812">Transmembrane</keyword>
<dbReference type="GO" id="GO:0055085">
    <property type="term" value="P:transmembrane transport"/>
    <property type="evidence" value="ECO:0007669"/>
    <property type="project" value="InterPro"/>
</dbReference>
<proteinExistence type="inferred from homology"/>
<dbReference type="Gene3D" id="1.10.3720.10">
    <property type="entry name" value="MetI-like"/>
    <property type="match status" value="2"/>
</dbReference>
<keyword evidence="2 8" id="KW-0813">Transport</keyword>
<feature type="domain" description="ABC transmembrane type-1" evidence="9">
    <location>
        <begin position="232"/>
        <end position="409"/>
    </location>
</feature>
<feature type="transmembrane region" description="Helical" evidence="8">
    <location>
        <begin position="191"/>
        <end position="212"/>
    </location>
</feature>
<evidence type="ECO:0000256" key="6">
    <source>
        <dbReference type="ARBA" id="ARBA00022989"/>
    </source>
</evidence>
<evidence type="ECO:0000313" key="11">
    <source>
        <dbReference type="Proteomes" id="UP000030428"/>
    </source>
</evidence>
<gene>
    <name evidence="10" type="ORF">PN36_15295</name>
</gene>
<keyword evidence="7 8" id="KW-0472">Membrane</keyword>
<feature type="transmembrane region" description="Helical" evidence="8">
    <location>
        <begin position="144"/>
        <end position="164"/>
    </location>
</feature>
<comment type="similarity">
    <text evidence="8">Belongs to the binding-protein-dependent transport system permease family.</text>
</comment>
<dbReference type="EMBL" id="JSZA02000055">
    <property type="protein sequence ID" value="KHD05268.1"/>
    <property type="molecule type" value="Genomic_DNA"/>
</dbReference>
<feature type="domain" description="ABC transmembrane type-1" evidence="9">
    <location>
        <begin position="1"/>
        <end position="162"/>
    </location>
</feature>
<sequence>MALLLIPPYMQAIVWGQLLAKNGAVNTFFITTLGFSEAPLNAYSLLGGIFVLGMAYFPFVTLLTISGLKNIDSRYEEAALLQSSPWRTISRITLPLAMPHILSGAIFVFIFSIIDFSVADILRIKVFPLEIFIEFSALYNERAAVILGLPLLLITMALISLQVWSMRGRSYINFTSGYHDGHHLGRAAQGLAIAFCLIVIGLSVIVPVGVMLKIAGPLSTYQNALNSSLEQIGFSIIVAAGSALLMTILAFFIAHSMLKSSPKIRLVLEYLTQLPFAIAPILLGIGLIKVWSRPMTDWLYGGVLMIVLGYIAHFIPFTIRAVYASLQQMNPRLEEIAWLATSNQFRIIAKITLPLVKNGLITGFFISFILAMGDLGVTLLIMPPGMETIPIKIYNFMHYGAEAMVAALF</sequence>
<dbReference type="InterPro" id="IPR035906">
    <property type="entry name" value="MetI-like_sf"/>
</dbReference>
<protein>
    <recommendedName>
        <fullName evidence="9">ABC transmembrane type-1 domain-containing protein</fullName>
    </recommendedName>
</protein>
<evidence type="ECO:0000256" key="2">
    <source>
        <dbReference type="ARBA" id="ARBA00022448"/>
    </source>
</evidence>
<evidence type="ECO:0000256" key="4">
    <source>
        <dbReference type="ARBA" id="ARBA00022519"/>
    </source>
</evidence>
<dbReference type="SUPFAM" id="SSF161098">
    <property type="entry name" value="MetI-like"/>
    <property type="match status" value="2"/>
</dbReference>
<evidence type="ECO:0000259" key="9">
    <source>
        <dbReference type="PROSITE" id="PS50928"/>
    </source>
</evidence>
<dbReference type="AlphaFoldDB" id="A0A0A6P3C0"/>
<keyword evidence="11" id="KW-1185">Reference proteome</keyword>
<comment type="subcellular location">
    <subcellularLocation>
        <location evidence="1">Cell inner membrane</location>
        <topology evidence="1">Multi-pass membrane protein</topology>
    </subcellularLocation>
    <subcellularLocation>
        <location evidence="8">Cell membrane</location>
        <topology evidence="8">Multi-pass membrane protein</topology>
    </subcellularLocation>
</comment>
<evidence type="ECO:0000256" key="5">
    <source>
        <dbReference type="ARBA" id="ARBA00022692"/>
    </source>
</evidence>
<dbReference type="PROSITE" id="PS50928">
    <property type="entry name" value="ABC_TM1"/>
    <property type="match status" value="2"/>
</dbReference>
<keyword evidence="4" id="KW-0997">Cell inner membrane</keyword>
<dbReference type="InterPro" id="IPR000515">
    <property type="entry name" value="MetI-like"/>
</dbReference>
<evidence type="ECO:0000256" key="3">
    <source>
        <dbReference type="ARBA" id="ARBA00022475"/>
    </source>
</evidence>
<dbReference type="CDD" id="cd06261">
    <property type="entry name" value="TM_PBP2"/>
    <property type="match status" value="2"/>
</dbReference>
<accession>A0A0A6P3C0</accession>